<dbReference type="GO" id="GO:0042973">
    <property type="term" value="F:glucan endo-1,3-beta-D-glucosidase activity"/>
    <property type="evidence" value="ECO:0007669"/>
    <property type="project" value="UniProtKB-EC"/>
</dbReference>
<dbReference type="InterPro" id="IPR017853">
    <property type="entry name" value="GH"/>
</dbReference>
<dbReference type="Gene3D" id="2.30.30.380">
    <property type="entry name" value="Zn-finger domain of Sec23/24"/>
    <property type="match status" value="1"/>
</dbReference>
<dbReference type="Pfam" id="PF07983">
    <property type="entry name" value="X8"/>
    <property type="match status" value="1"/>
</dbReference>
<evidence type="ECO:0000256" key="15">
    <source>
        <dbReference type="ARBA" id="ARBA00023180"/>
    </source>
</evidence>
<accession>A0A8S1ZKW9</accession>
<evidence type="ECO:0000313" key="24">
    <source>
        <dbReference type="Proteomes" id="UP000682877"/>
    </source>
</evidence>
<dbReference type="GO" id="GO:0005886">
    <property type="term" value="C:plasma membrane"/>
    <property type="evidence" value="ECO:0007669"/>
    <property type="project" value="UniProtKB-SubCell"/>
</dbReference>
<dbReference type="SUPFAM" id="SSF56219">
    <property type="entry name" value="DNase I-like"/>
    <property type="match status" value="1"/>
</dbReference>
<dbReference type="GO" id="GO:0005975">
    <property type="term" value="P:carbohydrate metabolic process"/>
    <property type="evidence" value="ECO:0007669"/>
    <property type="project" value="InterPro"/>
</dbReference>
<evidence type="ECO:0000256" key="16">
    <source>
        <dbReference type="ARBA" id="ARBA00023288"/>
    </source>
</evidence>
<sequence>MAFTSMVSTVPVLFFFFTLLLVSANSSSLSHDIKVQEQDKDPFVGFNIGTDVSNLLSPTELVKFLQTQKVNHVRLYDADPELLKALSKTKIRVIISVPNNQLLAIGSSNSTAASWIGRNVVAYYPETLITAISVGDEVLTTVPSSAPLLLPAIESLYNALVASNLHTQIKVSTPHAASIMLDTFPPSQAYFNQTWHSIMVPLLQFLSKTGSPLMMNLYPYYVYMQNKGVVPLDNCLFEPLTPSKEMVDPNTLLHYTNVLDAMVDAAYVSMKNLNVSDVVVLVTESGWPSKGDSKEPYATIDNADTYNSNLIKHVFDRTGTPLHPEMTSSVYIYELFNEDLRAPPTYCIAMDGVDAKTLQAALDWACGPGRSNCSEIQPGESCYQPNNVKGHASFAFNSYYQKEGRASGSCDFKGVAMITTTDPSHGSCIFPGSKKVGNRTQTVVNSTEVAAGEANSMSLSRGFCKLNCMICLAPVSLPSSSPSPSLSISTNDEAKWACKACTFLNTYKNSICDVCGTRLPTSSLLGFDDLTDSGLESNNPASSVGSVFFPLRRCSKRKAMDDDVVEVDGASVVCSESQGVMKKNKEIETKGVASDSGTPLTCLKILSYNVWFREDLELNLRMRAIGHLIQLHSPHLICFQEVTPEIYDIFRKSNWWKAYSCSVSVDVAVSRGYYCMLLSKLGVKSFSSKSFGNSIMGRELSIAEVEVPGRKPLVFATSHLESPCPGPPKWDQMFSRERVEQAKEAIEILRPNTNVIFGGDMNWDDKLDGKFPLADKWVDVWEVLKPGDLGFTYDTKANPMLSGNRALQKRLDRILCRLDDYKLGGIEMVGKEAIPGLSYEKEKKVRGEIKKLELPVLPSDHFGLLLTLLPK</sequence>
<keyword evidence="17 20" id="KW-0326">Glycosidase</keyword>
<dbReference type="PROSITE" id="PS00587">
    <property type="entry name" value="GLYCOSYL_HYDROL_F17"/>
    <property type="match status" value="1"/>
</dbReference>
<dbReference type="GO" id="GO:0098552">
    <property type="term" value="C:side of membrane"/>
    <property type="evidence" value="ECO:0007669"/>
    <property type="project" value="UniProtKB-KW"/>
</dbReference>
<dbReference type="SMART" id="SM00768">
    <property type="entry name" value="X8"/>
    <property type="match status" value="1"/>
</dbReference>
<keyword evidence="15" id="KW-0325">Glycoprotein</keyword>
<evidence type="ECO:0000256" key="12">
    <source>
        <dbReference type="ARBA" id="ARBA00022833"/>
    </source>
</evidence>
<dbReference type="SUPFAM" id="SSF51445">
    <property type="entry name" value="(Trans)glycosidases"/>
    <property type="match status" value="1"/>
</dbReference>
<feature type="chain" id="PRO_5035814352" description="glucan endo-1,3-beta-D-glucosidase" evidence="21">
    <location>
        <begin position="25"/>
        <end position="871"/>
    </location>
</feature>
<evidence type="ECO:0000256" key="9">
    <source>
        <dbReference type="ARBA" id="ARBA00022771"/>
    </source>
</evidence>
<dbReference type="EMBL" id="LR999451">
    <property type="protein sequence ID" value="CAE5957229.1"/>
    <property type="molecule type" value="Genomic_DNA"/>
</dbReference>
<evidence type="ECO:0000256" key="14">
    <source>
        <dbReference type="ARBA" id="ARBA00023157"/>
    </source>
</evidence>
<dbReference type="AlphaFoldDB" id="A0A8S1ZKW9"/>
<keyword evidence="5" id="KW-1003">Cell membrane</keyword>
<keyword evidence="7" id="KW-0479">Metal-binding</keyword>
<dbReference type="CDD" id="cd09080">
    <property type="entry name" value="TDP2"/>
    <property type="match status" value="1"/>
</dbReference>
<dbReference type="FunFam" id="3.20.20.80:FF:000002">
    <property type="entry name" value="Glucan endo-1,3-beta-glucosidase 3"/>
    <property type="match status" value="1"/>
</dbReference>
<keyword evidence="8 21" id="KW-0732">Signal</keyword>
<evidence type="ECO:0000256" key="1">
    <source>
        <dbReference type="ARBA" id="ARBA00000382"/>
    </source>
</evidence>
<evidence type="ECO:0000313" key="23">
    <source>
        <dbReference type="EMBL" id="CAE5957229.1"/>
    </source>
</evidence>
<dbReference type="PROSITE" id="PS50199">
    <property type="entry name" value="ZF_RANBP2_2"/>
    <property type="match status" value="1"/>
</dbReference>
<dbReference type="Gene3D" id="3.20.20.80">
    <property type="entry name" value="Glycosidases"/>
    <property type="match status" value="1"/>
</dbReference>
<dbReference type="Gene3D" id="1.20.58.1040">
    <property type="match status" value="1"/>
</dbReference>
<comment type="subcellular location">
    <subcellularLocation>
        <location evidence="2">Cell membrane</location>
        <topology evidence="2">Lipid-anchor</topology>
        <topology evidence="2">GPI-anchor</topology>
    </subcellularLocation>
</comment>
<dbReference type="GO" id="GO:0009506">
    <property type="term" value="C:plasmodesma"/>
    <property type="evidence" value="ECO:0007669"/>
    <property type="project" value="UniProtKB-ARBA"/>
</dbReference>
<evidence type="ECO:0000256" key="2">
    <source>
        <dbReference type="ARBA" id="ARBA00004609"/>
    </source>
</evidence>
<evidence type="ECO:0000256" key="19">
    <source>
        <dbReference type="RuleBase" id="RU004335"/>
    </source>
</evidence>
<organism evidence="23 24">
    <name type="scientific">Arabidopsis arenosa</name>
    <name type="common">Sand rock-cress</name>
    <name type="synonym">Cardaminopsis arenosa</name>
    <dbReference type="NCBI Taxonomy" id="38785"/>
    <lineage>
        <taxon>Eukaryota</taxon>
        <taxon>Viridiplantae</taxon>
        <taxon>Streptophyta</taxon>
        <taxon>Embryophyta</taxon>
        <taxon>Tracheophyta</taxon>
        <taxon>Spermatophyta</taxon>
        <taxon>Magnoliopsida</taxon>
        <taxon>eudicotyledons</taxon>
        <taxon>Gunneridae</taxon>
        <taxon>Pentapetalae</taxon>
        <taxon>rosids</taxon>
        <taxon>malvids</taxon>
        <taxon>Brassicales</taxon>
        <taxon>Brassicaceae</taxon>
        <taxon>Camelineae</taxon>
        <taxon>Arabidopsis</taxon>
    </lineage>
</organism>
<evidence type="ECO:0000256" key="7">
    <source>
        <dbReference type="ARBA" id="ARBA00022723"/>
    </source>
</evidence>
<feature type="domain" description="RanBP2-type" evidence="22">
    <location>
        <begin position="492"/>
        <end position="521"/>
    </location>
</feature>
<dbReference type="GO" id="GO:0006952">
    <property type="term" value="P:defense response"/>
    <property type="evidence" value="ECO:0007669"/>
    <property type="project" value="UniProtKB-KW"/>
</dbReference>
<dbReference type="InterPro" id="IPR036443">
    <property type="entry name" value="Znf_RanBP2_sf"/>
</dbReference>
<evidence type="ECO:0000256" key="13">
    <source>
        <dbReference type="ARBA" id="ARBA00023136"/>
    </source>
</evidence>
<keyword evidence="16" id="KW-0449">Lipoprotein</keyword>
<dbReference type="PANTHER" id="PTHR32227">
    <property type="entry name" value="GLUCAN ENDO-1,3-BETA-GLUCOSIDASE BG1-RELATED-RELATED"/>
    <property type="match status" value="1"/>
</dbReference>
<dbReference type="InterPro" id="IPR012946">
    <property type="entry name" value="X8"/>
</dbReference>
<evidence type="ECO:0000256" key="5">
    <source>
        <dbReference type="ARBA" id="ARBA00022475"/>
    </source>
</evidence>
<evidence type="ECO:0000256" key="17">
    <source>
        <dbReference type="ARBA" id="ARBA00023295"/>
    </source>
</evidence>
<comment type="catalytic activity">
    <reaction evidence="1">
        <text>Hydrolysis of (1-&gt;3)-beta-D-glucosidic linkages in (1-&gt;3)-beta-D-glucans.</text>
        <dbReference type="EC" id="3.2.1.39"/>
    </reaction>
</comment>
<evidence type="ECO:0000256" key="3">
    <source>
        <dbReference type="ARBA" id="ARBA00008773"/>
    </source>
</evidence>
<dbReference type="Proteomes" id="UP000682877">
    <property type="component" value="Chromosome 1"/>
</dbReference>
<evidence type="ECO:0000256" key="21">
    <source>
        <dbReference type="SAM" id="SignalP"/>
    </source>
</evidence>
<dbReference type="GO" id="GO:0008270">
    <property type="term" value="F:zinc ion binding"/>
    <property type="evidence" value="ECO:0007669"/>
    <property type="project" value="UniProtKB-KW"/>
</dbReference>
<dbReference type="InterPro" id="IPR005135">
    <property type="entry name" value="Endo/exonuclease/phosphatase"/>
</dbReference>
<dbReference type="InterPro" id="IPR001876">
    <property type="entry name" value="Znf_RanBP2"/>
</dbReference>
<proteinExistence type="inferred from homology"/>
<dbReference type="InterPro" id="IPR036691">
    <property type="entry name" value="Endo/exonu/phosph_ase_sf"/>
</dbReference>
<keyword evidence="13" id="KW-0472">Membrane</keyword>
<dbReference type="Gene3D" id="3.60.10.10">
    <property type="entry name" value="Endonuclease/exonuclease/phosphatase"/>
    <property type="match status" value="1"/>
</dbReference>
<keyword evidence="24" id="KW-1185">Reference proteome</keyword>
<reference evidence="23" key="1">
    <citation type="submission" date="2021-01" db="EMBL/GenBank/DDBJ databases">
        <authorList>
            <person name="Bezrukov I."/>
        </authorList>
    </citation>
    <scope>NUCLEOTIDE SEQUENCE</scope>
</reference>
<keyword evidence="6" id="KW-0336">GPI-anchor</keyword>
<evidence type="ECO:0000256" key="6">
    <source>
        <dbReference type="ARBA" id="ARBA00022622"/>
    </source>
</evidence>
<dbReference type="Pfam" id="PF03372">
    <property type="entry name" value="Exo_endo_phos"/>
    <property type="match status" value="1"/>
</dbReference>
<feature type="signal peptide" evidence="21">
    <location>
        <begin position="1"/>
        <end position="24"/>
    </location>
</feature>
<keyword evidence="10 20" id="KW-0378">Hydrolase</keyword>
<dbReference type="FunFam" id="3.60.10.10:FF:000058">
    <property type="entry name" value="Tyrosyl-DNA phosphodiesterase 2"/>
    <property type="match status" value="1"/>
</dbReference>
<evidence type="ECO:0000256" key="8">
    <source>
        <dbReference type="ARBA" id="ARBA00022729"/>
    </source>
</evidence>
<dbReference type="EC" id="3.2.1.39" evidence="4"/>
<evidence type="ECO:0000256" key="20">
    <source>
        <dbReference type="RuleBase" id="RU004336"/>
    </source>
</evidence>
<keyword evidence="9 18" id="KW-0863">Zinc-finger</keyword>
<evidence type="ECO:0000256" key="4">
    <source>
        <dbReference type="ARBA" id="ARBA00012780"/>
    </source>
</evidence>
<protein>
    <recommendedName>
        <fullName evidence="4">glucan endo-1,3-beta-D-glucosidase</fullName>
        <ecNumber evidence="4">3.2.1.39</ecNumber>
    </recommendedName>
</protein>
<name>A0A8S1ZKW9_ARAAE</name>
<dbReference type="SUPFAM" id="SSF90209">
    <property type="entry name" value="Ran binding protein zinc finger-like"/>
    <property type="match status" value="1"/>
</dbReference>
<evidence type="ECO:0000256" key="10">
    <source>
        <dbReference type="ARBA" id="ARBA00022801"/>
    </source>
</evidence>
<evidence type="ECO:0000256" key="11">
    <source>
        <dbReference type="ARBA" id="ARBA00022821"/>
    </source>
</evidence>
<dbReference type="InterPro" id="IPR044965">
    <property type="entry name" value="Glyco_hydro_17_plant"/>
</dbReference>
<dbReference type="Pfam" id="PF00332">
    <property type="entry name" value="Glyco_hydro_17"/>
    <property type="match status" value="1"/>
</dbReference>
<keyword evidence="12" id="KW-0862">Zinc</keyword>
<dbReference type="SMART" id="SM00547">
    <property type="entry name" value="ZnF_RBZ"/>
    <property type="match status" value="1"/>
</dbReference>
<comment type="similarity">
    <text evidence="3 19">Belongs to the glycosyl hydrolase 17 family.</text>
</comment>
<gene>
    <name evidence="23" type="ORF">AARE701A_LOCUS953</name>
</gene>
<dbReference type="FunFam" id="1.20.58.1040:FF:000001">
    <property type="entry name" value="Glucan endo-1,3-beta-glucosidase 4"/>
    <property type="match status" value="1"/>
</dbReference>
<keyword evidence="11" id="KW-0611">Plant defense</keyword>
<dbReference type="PROSITE" id="PS01358">
    <property type="entry name" value="ZF_RANBP2_1"/>
    <property type="match status" value="1"/>
</dbReference>
<dbReference type="InterPro" id="IPR000490">
    <property type="entry name" value="Glyco_hydro_17"/>
</dbReference>
<evidence type="ECO:0000256" key="18">
    <source>
        <dbReference type="PROSITE-ProRule" id="PRU00322"/>
    </source>
</evidence>
<evidence type="ECO:0000259" key="22">
    <source>
        <dbReference type="PROSITE" id="PS50199"/>
    </source>
</evidence>
<keyword evidence="14" id="KW-1015">Disulfide bond</keyword>